<name>A0ABS7TPL1_9BACT</name>
<reference evidence="1" key="1">
    <citation type="submission" date="2021-08" db="EMBL/GenBank/DDBJ databases">
        <authorList>
            <person name="Stevens D.C."/>
        </authorList>
    </citation>
    <scope>NUCLEOTIDE SEQUENCE</scope>
    <source>
        <strain evidence="1">DSM 53165</strain>
    </source>
</reference>
<proteinExistence type="predicted"/>
<accession>A0ABS7TPL1</accession>
<dbReference type="Proteomes" id="UP001139031">
    <property type="component" value="Unassembled WGS sequence"/>
</dbReference>
<keyword evidence="2" id="KW-1185">Reference proteome</keyword>
<comment type="caution">
    <text evidence="1">The sequence shown here is derived from an EMBL/GenBank/DDBJ whole genome shotgun (WGS) entry which is preliminary data.</text>
</comment>
<organism evidence="1 2">
    <name type="scientific">Nannocystis pusilla</name>
    <dbReference type="NCBI Taxonomy" id="889268"/>
    <lineage>
        <taxon>Bacteria</taxon>
        <taxon>Pseudomonadati</taxon>
        <taxon>Myxococcota</taxon>
        <taxon>Polyangia</taxon>
        <taxon>Nannocystales</taxon>
        <taxon>Nannocystaceae</taxon>
        <taxon>Nannocystis</taxon>
    </lineage>
</organism>
<evidence type="ECO:0000313" key="1">
    <source>
        <dbReference type="EMBL" id="MBZ5710164.1"/>
    </source>
</evidence>
<sequence>MVDSSHFVSWVLPHAASSPKGRRHAWPALPPVVLVGVLAAPWPGFAGQTNEPPTTARADDALADCYVLTVIPPVGIAEENGQALVDLNERGHVLLDALPEESAWGEGRVPPSAFVWTGTDAVPIAIEGFWETRAVEMSDDDSVLVLAREDAESRQRHAAVWRDGEVLAVIAAPDGEYFSAGRINRRGHVALQAMREDSGWWGPSRAYLWRDDELTELGEWELGGFDDDDEVFGFDPAQGEIVKWIDETTVLSTTCTSPLAAAEVKVSGNGRIAATIECEGERHAVAWVDGEPRELPTLAGRDTAVIDVNERGEILGEVVDEAVANVPVLWRDGVLIELPVPPSRYDGSYRDINEAGATVGAFTLEPPSFGSEEFHFFVADDDQVQKLPYPEPMQQFFGVEARLNDRGDIVASGDHEGYDRRTLHWRPCEDGPDETSP</sequence>
<dbReference type="RefSeq" id="WP_224191936.1">
    <property type="nucleotide sequence ID" value="NZ_JAIRAU010000012.1"/>
</dbReference>
<evidence type="ECO:0000313" key="2">
    <source>
        <dbReference type="Proteomes" id="UP001139031"/>
    </source>
</evidence>
<gene>
    <name evidence="1" type="ORF">K7C98_12940</name>
</gene>
<dbReference type="EMBL" id="JAIRAU010000012">
    <property type="protein sequence ID" value="MBZ5710164.1"/>
    <property type="molecule type" value="Genomic_DNA"/>
</dbReference>
<protein>
    <submittedName>
        <fullName evidence="1">Uncharacterized protein</fullName>
    </submittedName>
</protein>